<protein>
    <submittedName>
        <fullName evidence="1">Uncharacterized protein</fullName>
    </submittedName>
</protein>
<proteinExistence type="predicted"/>
<reference evidence="1 2" key="1">
    <citation type="submission" date="2020-03" db="EMBL/GenBank/DDBJ databases">
        <title>WGS of the type strain of Planosporangium spp.</title>
        <authorList>
            <person name="Thawai C."/>
        </authorList>
    </citation>
    <scope>NUCLEOTIDE SEQUENCE [LARGE SCALE GENOMIC DNA]</scope>
    <source>
        <strain evidence="1 2">TBRC 5610</strain>
    </source>
</reference>
<accession>A0ABX0Y3J3</accession>
<dbReference type="EMBL" id="JAATVY010000014">
    <property type="protein sequence ID" value="NJC71899.1"/>
    <property type="molecule type" value="Genomic_DNA"/>
</dbReference>
<dbReference type="RefSeq" id="WP_167926802.1">
    <property type="nucleotide sequence ID" value="NZ_JAATVY010000014.1"/>
</dbReference>
<evidence type="ECO:0000313" key="2">
    <source>
        <dbReference type="Proteomes" id="UP000722989"/>
    </source>
</evidence>
<keyword evidence="2" id="KW-1185">Reference proteome</keyword>
<name>A0ABX0Y3J3_9ACTN</name>
<sequence length="64" mass="6976">MDETTELRTGLVLGWSAGGPEVPPADQFAEHVALIEEGRRFDLSLIASGQHVLPEGSRFYQPVP</sequence>
<evidence type="ECO:0000313" key="1">
    <source>
        <dbReference type="EMBL" id="NJC71899.1"/>
    </source>
</evidence>
<gene>
    <name evidence="1" type="ORF">HC031_19565</name>
</gene>
<dbReference type="Proteomes" id="UP000722989">
    <property type="component" value="Unassembled WGS sequence"/>
</dbReference>
<comment type="caution">
    <text evidence="1">The sequence shown here is derived from an EMBL/GenBank/DDBJ whole genome shotgun (WGS) entry which is preliminary data.</text>
</comment>
<organism evidence="1 2">
    <name type="scientific">Planosporangium thailandense</name>
    <dbReference type="NCBI Taxonomy" id="765197"/>
    <lineage>
        <taxon>Bacteria</taxon>
        <taxon>Bacillati</taxon>
        <taxon>Actinomycetota</taxon>
        <taxon>Actinomycetes</taxon>
        <taxon>Micromonosporales</taxon>
        <taxon>Micromonosporaceae</taxon>
        <taxon>Planosporangium</taxon>
    </lineage>
</organism>